<dbReference type="Proteomes" id="UP001631957">
    <property type="component" value="Unassembled WGS sequence"/>
</dbReference>
<evidence type="ECO:0000256" key="1">
    <source>
        <dbReference type="SAM" id="MobiDB-lite"/>
    </source>
</evidence>
<dbReference type="RefSeq" id="WP_181007733.1">
    <property type="nucleotide sequence ID" value="NZ_JBJVNI010000034.1"/>
</dbReference>
<evidence type="ECO:0000313" key="3">
    <source>
        <dbReference type="Proteomes" id="UP001631957"/>
    </source>
</evidence>
<evidence type="ECO:0000313" key="2">
    <source>
        <dbReference type="EMBL" id="MFM9615385.1"/>
    </source>
</evidence>
<gene>
    <name evidence="2" type="ORF">ACKI18_42705</name>
</gene>
<organism evidence="2 3">
    <name type="scientific">Streptomyces niveiscabiei</name>
    <dbReference type="NCBI Taxonomy" id="164115"/>
    <lineage>
        <taxon>Bacteria</taxon>
        <taxon>Bacillati</taxon>
        <taxon>Actinomycetota</taxon>
        <taxon>Actinomycetes</taxon>
        <taxon>Kitasatosporales</taxon>
        <taxon>Streptomycetaceae</taxon>
        <taxon>Streptomyces</taxon>
    </lineage>
</organism>
<proteinExistence type="predicted"/>
<protein>
    <submittedName>
        <fullName evidence="2">DUF6302 family protein</fullName>
    </submittedName>
</protein>
<reference evidence="2 3" key="1">
    <citation type="submission" date="2024-12" db="EMBL/GenBank/DDBJ databases">
        <title>Forecasting of Potato common scab and diversities of Pathogenic streptomyces spp. in china.</title>
        <authorList>
            <person name="Handique U."/>
            <person name="Wu J."/>
        </authorList>
    </citation>
    <scope>NUCLEOTIDE SEQUENCE [LARGE SCALE GENOMIC DNA]</scope>
    <source>
        <strain evidence="2 3">ZRIMU1530</strain>
    </source>
</reference>
<dbReference type="EMBL" id="JBJVNI010000034">
    <property type="protein sequence ID" value="MFM9615385.1"/>
    <property type="molecule type" value="Genomic_DNA"/>
</dbReference>
<dbReference type="InterPro" id="IPR046269">
    <property type="entry name" value="DUF6302"/>
</dbReference>
<accession>A0ABW9I4Y0</accession>
<feature type="region of interest" description="Disordered" evidence="1">
    <location>
        <begin position="141"/>
        <end position="169"/>
    </location>
</feature>
<sequence length="188" mass="20702">MPRSLVARIAAPLCRPSPQGCAEDYTWFRQRLAEPDLLDCAVGVKVDGDVLLAVPVGGTRRGGYLSVGTVTDAVRVWAALRGRPGFPRIRLGLSVYFDTCHTVDWGPRQPWDDAERGKYFGYAPSAIHAFLRHVSIYDQHPEPATGETDPIGGRTGQQDPLLSATRGTWPAIRTPSPLVIRRISKDQR</sequence>
<comment type="caution">
    <text evidence="2">The sequence shown here is derived from an EMBL/GenBank/DDBJ whole genome shotgun (WGS) entry which is preliminary data.</text>
</comment>
<dbReference type="Pfam" id="PF19819">
    <property type="entry name" value="DUF6302"/>
    <property type="match status" value="1"/>
</dbReference>
<name>A0ABW9I4Y0_9ACTN</name>
<keyword evidence="3" id="KW-1185">Reference proteome</keyword>